<dbReference type="Proteomes" id="UP000008063">
    <property type="component" value="Unassembled WGS sequence"/>
</dbReference>
<feature type="compositionally biased region" description="Low complexity" evidence="1">
    <location>
        <begin position="233"/>
        <end position="243"/>
    </location>
</feature>
<feature type="region of interest" description="Disordered" evidence="1">
    <location>
        <begin position="283"/>
        <end position="304"/>
    </location>
</feature>
<dbReference type="InParanoid" id="F8QCS6"/>
<proteinExistence type="predicted"/>
<evidence type="ECO:0000256" key="1">
    <source>
        <dbReference type="SAM" id="MobiDB-lite"/>
    </source>
</evidence>
<dbReference type="OMA" id="YMAFDAH"/>
<dbReference type="HOGENOM" id="CLU_416878_0_0_1"/>
<dbReference type="AlphaFoldDB" id="F8QCS6"/>
<evidence type="ECO:0000313" key="3">
    <source>
        <dbReference type="Proteomes" id="UP000008063"/>
    </source>
</evidence>
<feature type="compositionally biased region" description="Low complexity" evidence="1">
    <location>
        <begin position="286"/>
        <end position="298"/>
    </location>
</feature>
<protein>
    <submittedName>
        <fullName evidence="2">Uncharacterized protein</fullName>
    </submittedName>
</protein>
<reference evidence="3" key="1">
    <citation type="journal article" date="2011" name="Science">
        <title>The plant cell wall-decomposing machinery underlies the functional diversity of forest fungi.</title>
        <authorList>
            <person name="Eastwood D.C."/>
            <person name="Floudas D."/>
            <person name="Binder M."/>
            <person name="Majcherczyk A."/>
            <person name="Schneider P."/>
            <person name="Aerts A."/>
            <person name="Asiegbu F.O."/>
            <person name="Baker S.E."/>
            <person name="Barry K."/>
            <person name="Bendiksby M."/>
            <person name="Blumentritt M."/>
            <person name="Coutinho P.M."/>
            <person name="Cullen D."/>
            <person name="de Vries R.P."/>
            <person name="Gathman A."/>
            <person name="Goodell B."/>
            <person name="Henrissat B."/>
            <person name="Ihrmark K."/>
            <person name="Kauserud H."/>
            <person name="Kohler A."/>
            <person name="LaButti K."/>
            <person name="Lapidus A."/>
            <person name="Lavin J.L."/>
            <person name="Lee Y.-H."/>
            <person name="Lindquist E."/>
            <person name="Lilly W."/>
            <person name="Lucas S."/>
            <person name="Morin E."/>
            <person name="Murat C."/>
            <person name="Oguiza J.A."/>
            <person name="Park J."/>
            <person name="Pisabarro A.G."/>
            <person name="Riley R."/>
            <person name="Rosling A."/>
            <person name="Salamov A."/>
            <person name="Schmidt O."/>
            <person name="Schmutz J."/>
            <person name="Skrede I."/>
            <person name="Stenlid J."/>
            <person name="Wiebenga A."/>
            <person name="Xie X."/>
            <person name="Kuees U."/>
            <person name="Hibbett D.S."/>
            <person name="Hoffmeister D."/>
            <person name="Hoegberg N."/>
            <person name="Martin F."/>
            <person name="Grigoriev I.V."/>
            <person name="Watkinson S.C."/>
        </authorList>
    </citation>
    <scope>NUCLEOTIDE SEQUENCE [LARGE SCALE GENOMIC DNA]</scope>
    <source>
        <strain evidence="3">strain S7.3</strain>
    </source>
</reference>
<accession>F8QCS6</accession>
<dbReference type="EMBL" id="GL945490">
    <property type="protein sequence ID" value="EGN93941.1"/>
    <property type="molecule type" value="Genomic_DNA"/>
</dbReference>
<name>F8QCS6_SERL3</name>
<gene>
    <name evidence="2" type="ORF">SERLA73DRAFT_78324</name>
</gene>
<dbReference type="STRING" id="936435.F8QCS6"/>
<feature type="region of interest" description="Disordered" evidence="1">
    <location>
        <begin position="233"/>
        <end position="260"/>
    </location>
</feature>
<dbReference type="OrthoDB" id="2107640at2759"/>
<evidence type="ECO:0000313" key="2">
    <source>
        <dbReference type="EMBL" id="EGN93941.1"/>
    </source>
</evidence>
<organism evidence="3">
    <name type="scientific">Serpula lacrymans var. lacrymans (strain S7.3)</name>
    <name type="common">Dry rot fungus</name>
    <dbReference type="NCBI Taxonomy" id="936435"/>
    <lineage>
        <taxon>Eukaryota</taxon>
        <taxon>Fungi</taxon>
        <taxon>Dikarya</taxon>
        <taxon>Basidiomycota</taxon>
        <taxon>Agaricomycotina</taxon>
        <taxon>Agaricomycetes</taxon>
        <taxon>Agaricomycetidae</taxon>
        <taxon>Boletales</taxon>
        <taxon>Coniophorineae</taxon>
        <taxon>Serpulaceae</taxon>
        <taxon>Serpula</taxon>
    </lineage>
</organism>
<keyword evidence="3" id="KW-1185">Reference proteome</keyword>
<sequence length="658" mass="73629">MTVVYRLLAQDAGQAGLYRSTCKLQMGKPESTPCCASLHGMGIDNDPSDRNRNRIKREQSGLYTFCTVEISFAFNFTRNAMAATILFSNLGKLVPVNELPSIVIKYIHGMHAIEMALTTLLSAAGTQSVEGSSEYLGVFDAHVGDCSCHMRAQMLWELMEYARTPGNVEWMELVVDAVRDSTDKAVVLLANIRARKGRLRGLDLSPASTLTEARVFDKIDGDKFMALLDDTSTSTSDYSDESLATPDGLPPSTVLNEKEQVNLPEAVRLASETLGASRDYFSAKQSASSDNAPAPNSPSKRKYRAVEVDEWDLKDRTMVLRFLTISRLLSLKKEMYLEPGPPAYIRARTNPTAIYAEAEAQILEKAPEITINAVDRTKKLMLVKDHEKMQSYLSQLTANWVCKLSADMLLSNLIKRSTITSSRYISCVASYTSILPIRAEWFASGTPILLLVRRYHNTFYRVKANLAAWNSYAGSDRIFSLGESDWFSIQHVPLESVLSEKWAHVPHFIYISNSTDGSLSDFYDRLVDLNQDRLGSNAPHNDEGCQVYIEHMKSVAEHNFSRAFMHFFGQHKQYPFSLPEQRDGYDVIGEYVRDAIGANAENAFRDAAFSVNDTGTTSTRLHTCMHAYLEFPVIVGRQVSEMTDQGQKPAPFGYTWAR</sequence>